<dbReference type="AlphaFoldDB" id="A0A1G6BBN3"/>
<dbReference type="InterPro" id="IPR018187">
    <property type="entry name" value="Asp/Glu_racemase_AS_1"/>
</dbReference>
<proteinExistence type="inferred from homology"/>
<comment type="similarity">
    <text evidence="8">Belongs to the aspartate/glutamate racemases family.</text>
</comment>
<dbReference type="InterPro" id="IPR015942">
    <property type="entry name" value="Asp/Glu/hydantoin_racemase"/>
</dbReference>
<dbReference type="RefSeq" id="WP_090173478.1">
    <property type="nucleotide sequence ID" value="NZ_FMXR01000009.1"/>
</dbReference>
<feature type="binding site" evidence="8">
    <location>
        <begin position="16"/>
        <end position="17"/>
    </location>
    <ligand>
        <name>substrate</name>
    </ligand>
</feature>
<dbReference type="OrthoDB" id="9801055at2"/>
<dbReference type="InterPro" id="IPR033134">
    <property type="entry name" value="Asp/Glu_racemase_AS_2"/>
</dbReference>
<feature type="binding site" evidence="8">
    <location>
        <begin position="48"/>
        <end position="49"/>
    </location>
    <ligand>
        <name>substrate</name>
    </ligand>
</feature>
<reference evidence="9 10" key="1">
    <citation type="submission" date="2016-10" db="EMBL/GenBank/DDBJ databases">
        <authorList>
            <person name="de Groot N.N."/>
        </authorList>
    </citation>
    <scope>NUCLEOTIDE SEQUENCE [LARGE SCALE GENOMIC DNA]</scope>
    <source>
        <strain evidence="9 10">DSM 3217</strain>
    </source>
</reference>
<dbReference type="Proteomes" id="UP000199228">
    <property type="component" value="Unassembled WGS sequence"/>
</dbReference>
<evidence type="ECO:0000313" key="9">
    <source>
        <dbReference type="EMBL" id="SDB17969.1"/>
    </source>
</evidence>
<dbReference type="PANTHER" id="PTHR21198:SF2">
    <property type="entry name" value="GLUTAMATE RACEMASE"/>
    <property type="match status" value="1"/>
</dbReference>
<dbReference type="InterPro" id="IPR001920">
    <property type="entry name" value="Asp/Glu_race"/>
</dbReference>
<sequence>MNENTQERYAPIGVFDSGVGGLTVAREIMRQLPNERIVYFGDTARVPYGTKSKQTVTRYSNQIIRFLRTKGVKAVVIACNTASAYALDDIQKELDIPIIGVIKPGAKVAAETTQNNKIGVIGTEATIRSEIYSAYIKTHNSKAEVMGKACPLFVSLVEEGWLKDPITVQVAQRYLEPFMKAGVDTLIMGCTHYPLLRSTLRSVLGERVNLVNPAYETARSLNELLIGHGIKNDGHGKNYDHEYYVSDAAEKFMRFANSIQPFDVHKVQVLPIEEY</sequence>
<evidence type="ECO:0000256" key="5">
    <source>
        <dbReference type="ARBA" id="ARBA00023235"/>
    </source>
</evidence>
<feature type="binding site" evidence="8">
    <location>
        <begin position="191"/>
        <end position="192"/>
    </location>
    <ligand>
        <name>substrate</name>
    </ligand>
</feature>
<dbReference type="NCBIfam" id="TIGR00067">
    <property type="entry name" value="glut_race"/>
    <property type="match status" value="1"/>
</dbReference>
<comment type="catalytic activity">
    <reaction evidence="1 8">
        <text>L-glutamate = D-glutamate</text>
        <dbReference type="Rhea" id="RHEA:12813"/>
        <dbReference type="ChEBI" id="CHEBI:29985"/>
        <dbReference type="ChEBI" id="CHEBI:29986"/>
        <dbReference type="EC" id="5.1.1.3"/>
    </reaction>
</comment>
<evidence type="ECO:0000256" key="7">
    <source>
        <dbReference type="ARBA" id="ARBA00070053"/>
    </source>
</evidence>
<keyword evidence="10" id="KW-1185">Reference proteome</keyword>
<dbReference type="GO" id="GO:0071555">
    <property type="term" value="P:cell wall organization"/>
    <property type="evidence" value="ECO:0007669"/>
    <property type="project" value="UniProtKB-KW"/>
</dbReference>
<dbReference type="InterPro" id="IPR004391">
    <property type="entry name" value="Glu_race"/>
</dbReference>
<comment type="pathway">
    <text evidence="8">Cell wall biogenesis; peptidoglycan biosynthesis.</text>
</comment>
<dbReference type="EMBL" id="FMXR01000009">
    <property type="protein sequence ID" value="SDB17969.1"/>
    <property type="molecule type" value="Genomic_DNA"/>
</dbReference>
<dbReference type="GO" id="GO:0008360">
    <property type="term" value="P:regulation of cell shape"/>
    <property type="evidence" value="ECO:0007669"/>
    <property type="project" value="UniProtKB-KW"/>
</dbReference>
<evidence type="ECO:0000256" key="8">
    <source>
        <dbReference type="HAMAP-Rule" id="MF_00258"/>
    </source>
</evidence>
<keyword evidence="6 8" id="KW-0961">Cell wall biogenesis/degradation</keyword>
<dbReference type="PANTHER" id="PTHR21198">
    <property type="entry name" value="GLUTAMATE RACEMASE"/>
    <property type="match status" value="1"/>
</dbReference>
<feature type="active site" description="Proton donor/acceptor" evidence="8">
    <location>
        <position position="190"/>
    </location>
</feature>
<dbReference type="GO" id="GO:0009252">
    <property type="term" value="P:peptidoglycan biosynthetic process"/>
    <property type="evidence" value="ECO:0007669"/>
    <property type="project" value="UniProtKB-UniRule"/>
</dbReference>
<feature type="binding site" evidence="8">
    <location>
        <begin position="80"/>
        <end position="81"/>
    </location>
    <ligand>
        <name>substrate</name>
    </ligand>
</feature>
<comment type="function">
    <text evidence="8">Provides the (R)-glutamate required for cell wall biosynthesis.</text>
</comment>
<dbReference type="HAMAP" id="MF_00258">
    <property type="entry name" value="Glu_racemase"/>
    <property type="match status" value="1"/>
</dbReference>
<evidence type="ECO:0000256" key="2">
    <source>
        <dbReference type="ARBA" id="ARBA00013090"/>
    </source>
</evidence>
<protein>
    <recommendedName>
        <fullName evidence="7 8">Glutamate racemase</fullName>
        <ecNumber evidence="2 8">5.1.1.3</ecNumber>
    </recommendedName>
</protein>
<dbReference type="Pfam" id="PF01177">
    <property type="entry name" value="Asp_Glu_race"/>
    <property type="match status" value="1"/>
</dbReference>
<name>A0A1G6BBN3_EUBOX</name>
<dbReference type="FunFam" id="3.40.50.1860:FF:000002">
    <property type="entry name" value="Glutamate racemase"/>
    <property type="match status" value="1"/>
</dbReference>
<dbReference type="EC" id="5.1.1.3" evidence="2 8"/>
<keyword evidence="4 8" id="KW-0573">Peptidoglycan synthesis</keyword>
<dbReference type="PROSITE" id="PS00923">
    <property type="entry name" value="ASP_GLU_RACEMASE_1"/>
    <property type="match status" value="1"/>
</dbReference>
<keyword evidence="5 8" id="KW-0413">Isomerase</keyword>
<dbReference type="SUPFAM" id="SSF53681">
    <property type="entry name" value="Aspartate/glutamate racemase"/>
    <property type="match status" value="2"/>
</dbReference>
<evidence type="ECO:0000313" key="10">
    <source>
        <dbReference type="Proteomes" id="UP000199228"/>
    </source>
</evidence>
<feature type="active site" description="Proton donor/acceptor" evidence="8">
    <location>
        <position position="79"/>
    </location>
</feature>
<dbReference type="GO" id="GO:0008881">
    <property type="term" value="F:glutamate racemase activity"/>
    <property type="evidence" value="ECO:0007669"/>
    <property type="project" value="UniProtKB-UniRule"/>
</dbReference>
<evidence type="ECO:0000256" key="4">
    <source>
        <dbReference type="ARBA" id="ARBA00022984"/>
    </source>
</evidence>
<dbReference type="Gene3D" id="3.40.50.1860">
    <property type="match status" value="2"/>
</dbReference>
<dbReference type="PROSITE" id="PS00924">
    <property type="entry name" value="ASP_GLU_RACEMASE_2"/>
    <property type="match status" value="1"/>
</dbReference>
<evidence type="ECO:0000256" key="3">
    <source>
        <dbReference type="ARBA" id="ARBA00022960"/>
    </source>
</evidence>
<dbReference type="STRING" id="1732.SAMN02910417_01322"/>
<keyword evidence="3 8" id="KW-0133">Cell shape</keyword>
<organism evidence="9 10">
    <name type="scientific">Eubacterium oxidoreducens</name>
    <dbReference type="NCBI Taxonomy" id="1732"/>
    <lineage>
        <taxon>Bacteria</taxon>
        <taxon>Bacillati</taxon>
        <taxon>Bacillota</taxon>
        <taxon>Clostridia</taxon>
        <taxon>Eubacteriales</taxon>
        <taxon>Eubacteriaceae</taxon>
        <taxon>Eubacterium</taxon>
    </lineage>
</organism>
<gene>
    <name evidence="8" type="primary">murI</name>
    <name evidence="9" type="ORF">SAMN02910417_01322</name>
</gene>
<evidence type="ECO:0000256" key="6">
    <source>
        <dbReference type="ARBA" id="ARBA00023316"/>
    </source>
</evidence>
<dbReference type="UniPathway" id="UPA00219"/>
<accession>A0A1G6BBN3</accession>
<evidence type="ECO:0000256" key="1">
    <source>
        <dbReference type="ARBA" id="ARBA00001602"/>
    </source>
</evidence>